<dbReference type="RefSeq" id="WP_021285092.1">
    <property type="nucleotide sequence ID" value="NZ_JAGGLL010000006.1"/>
</dbReference>
<dbReference type="Gene3D" id="1.10.287.950">
    <property type="entry name" value="Methyl-accepting chemotaxis protein"/>
    <property type="match status" value="2"/>
</dbReference>
<evidence type="ECO:0000313" key="3">
    <source>
        <dbReference type="Proteomes" id="UP001519308"/>
    </source>
</evidence>
<name>A0ABS4K265_9CLOT</name>
<protein>
    <submittedName>
        <fullName evidence="2">X-X-X-Leu-X-X-Gly heptad repeat protein</fullName>
    </submittedName>
</protein>
<gene>
    <name evidence="2" type="ORF">J2Z44_001017</name>
</gene>
<keyword evidence="1" id="KW-0732">Signal</keyword>
<comment type="caution">
    <text evidence="2">The sequence shown here is derived from an EMBL/GenBank/DDBJ whole genome shotgun (WGS) entry which is preliminary data.</text>
</comment>
<proteinExistence type="predicted"/>
<evidence type="ECO:0000256" key="1">
    <source>
        <dbReference type="SAM" id="SignalP"/>
    </source>
</evidence>
<dbReference type="EMBL" id="JAGGLL010000006">
    <property type="protein sequence ID" value="MBP2021226.1"/>
    <property type="molecule type" value="Genomic_DNA"/>
</dbReference>
<dbReference type="Proteomes" id="UP001519308">
    <property type="component" value="Unassembled WGS sequence"/>
</dbReference>
<dbReference type="SUPFAM" id="SSF58104">
    <property type="entry name" value="Methyl-accepting chemotaxis protein (MCP) signaling domain"/>
    <property type="match status" value="1"/>
</dbReference>
<accession>A0ABS4K265</accession>
<feature type="signal peptide" evidence="1">
    <location>
        <begin position="1"/>
        <end position="23"/>
    </location>
</feature>
<feature type="chain" id="PRO_5046464573" evidence="1">
    <location>
        <begin position="24"/>
        <end position="585"/>
    </location>
</feature>
<sequence>MKRKFVIALSLAVMMTTSTIANAQVLKDETVYGSLNSDGTVASIKVVNHIYGESNEAYYVDYGNYKNIKNLSNTITPEIKDNEVKWPLSAIKDKGLYYEGNIEKQLPVNIGIKYFLDNKEIKAEDLGGKSGKLKLQLKVSFNNSENSSNPMAQIQVVVDQDVFTNIKTAGSKVVVGKKANISFVALPSKEQSFELEMDGKDIELEPISITLIPATISVPQDIKSDMNKLTEGLGELEKGSNSLVSGMDKLSFGMGSLRQGMDGLHGGISSIYGATSEIKGESSKLLGGMNDFYAGLNRLQSESNTMVGAVGALQGGLEEVAKGSNGFNEGIKGISSGITGVNSALSQLSGGMDSLTKSHESLAALAKELQGSSDPKVQALANGVLQEAAALQGLNKGLAQSSNGLEEIQKNTNIFMQGYNEYNKGVASLAENTKTMAREMNKLPEGIGAMKEGFGTIRYGTTRIFGGYEEINKGLGTMAKETQALPSAIDKITDGQKGVKDGISKLGNEGIHTMKTTLETSLQDSILGDKTDAVKGSFVNEKNSNTTVQFLLRTPAIEKAEVKKEKTEAKEEKKGFFQRLLDLFK</sequence>
<organism evidence="2 3">
    <name type="scientific">Clostridium punense</name>
    <dbReference type="NCBI Taxonomy" id="1054297"/>
    <lineage>
        <taxon>Bacteria</taxon>
        <taxon>Bacillati</taxon>
        <taxon>Bacillota</taxon>
        <taxon>Clostridia</taxon>
        <taxon>Eubacteriales</taxon>
        <taxon>Clostridiaceae</taxon>
        <taxon>Clostridium</taxon>
    </lineage>
</organism>
<evidence type="ECO:0000313" key="2">
    <source>
        <dbReference type="EMBL" id="MBP2021226.1"/>
    </source>
</evidence>
<reference evidence="2 3" key="1">
    <citation type="submission" date="2021-03" db="EMBL/GenBank/DDBJ databases">
        <title>Genomic Encyclopedia of Type Strains, Phase IV (KMG-IV): sequencing the most valuable type-strain genomes for metagenomic binning, comparative biology and taxonomic classification.</title>
        <authorList>
            <person name="Goeker M."/>
        </authorList>
    </citation>
    <scope>NUCLEOTIDE SEQUENCE [LARGE SCALE GENOMIC DNA]</scope>
    <source>
        <strain evidence="2 3">DSM 28650</strain>
    </source>
</reference>
<keyword evidence="3" id="KW-1185">Reference proteome</keyword>